<dbReference type="PANTHER" id="PTHR43300">
    <property type="entry name" value="ACETYLTRANSFERASE"/>
    <property type="match status" value="1"/>
</dbReference>
<dbReference type="Proteomes" id="UP000248863">
    <property type="component" value="Unassembled WGS sequence"/>
</dbReference>
<dbReference type="OrthoDB" id="9815592at2"/>
<reference evidence="2 3" key="1">
    <citation type="submission" date="2017-07" db="EMBL/GenBank/DDBJ databases">
        <title>Draft Genome Sequences of Select Purple Nonsulfur Bacteria.</title>
        <authorList>
            <person name="Lasarre B."/>
            <person name="Mckinlay J.B."/>
        </authorList>
    </citation>
    <scope>NUCLEOTIDE SEQUENCE [LARGE SCALE GENOMIC DNA]</scope>
    <source>
        <strain evidence="2 3">DSM 11907</strain>
    </source>
</reference>
<comment type="similarity">
    <text evidence="1">Belongs to the transferase hexapeptide repeat family.</text>
</comment>
<dbReference type="RefSeq" id="WP_111355066.1">
    <property type="nucleotide sequence ID" value="NZ_NHSK01000151.1"/>
</dbReference>
<dbReference type="AlphaFoldDB" id="A0A327KW79"/>
<dbReference type="EMBL" id="NPEU01000002">
    <property type="protein sequence ID" value="RAI42254.1"/>
    <property type="molecule type" value="Genomic_DNA"/>
</dbReference>
<gene>
    <name evidence="2" type="ORF">CH338_00425</name>
</gene>
<dbReference type="Gene3D" id="2.160.10.10">
    <property type="entry name" value="Hexapeptide repeat proteins"/>
    <property type="match status" value="1"/>
</dbReference>
<dbReference type="CDD" id="cd03349">
    <property type="entry name" value="LbH_XAT"/>
    <property type="match status" value="1"/>
</dbReference>
<keyword evidence="3" id="KW-1185">Reference proteome</keyword>
<protein>
    <recommendedName>
        <fullName evidence="4">Chloramphenicol acetyltransferase</fullName>
    </recommendedName>
</protein>
<evidence type="ECO:0000256" key="1">
    <source>
        <dbReference type="ARBA" id="ARBA00007274"/>
    </source>
</evidence>
<comment type="caution">
    <text evidence="2">The sequence shown here is derived from an EMBL/GenBank/DDBJ whole genome shotgun (WGS) entry which is preliminary data.</text>
</comment>
<sequence length="200" mass="22682">MKEIIKLILGRLGLHRTVVEELTSTKLRKKYKALGIDIGMYSYGCFDLGRIGRNTTIGRYCSFSSTARILTRNHGTNFLSTTPYLFVDNLSFEAPGKIDYVKCVLEDDVWMGHGAIVLPGCTFIGRGAIIGAGSVVTKSVDPYTIVGGNPARNIRKRFLPETIVEIERLRWWEWDLERLQYEAKHNIDMVLSPDTYFNQV</sequence>
<name>A0A327KW79_9BRAD</name>
<evidence type="ECO:0008006" key="4">
    <source>
        <dbReference type="Google" id="ProtNLM"/>
    </source>
</evidence>
<proteinExistence type="inferred from homology"/>
<accession>A0A327KW79</accession>
<evidence type="ECO:0000313" key="2">
    <source>
        <dbReference type="EMBL" id="RAI42254.1"/>
    </source>
</evidence>
<organism evidence="2 3">
    <name type="scientific">Rhodoplanes elegans</name>
    <dbReference type="NCBI Taxonomy" id="29408"/>
    <lineage>
        <taxon>Bacteria</taxon>
        <taxon>Pseudomonadati</taxon>
        <taxon>Pseudomonadota</taxon>
        <taxon>Alphaproteobacteria</taxon>
        <taxon>Hyphomicrobiales</taxon>
        <taxon>Nitrobacteraceae</taxon>
        <taxon>Rhodoplanes</taxon>
    </lineage>
</organism>
<dbReference type="PANTHER" id="PTHR43300:SF11">
    <property type="entry name" value="ACETYLTRANSFERASE RV3034C-RELATED"/>
    <property type="match status" value="1"/>
</dbReference>
<dbReference type="SUPFAM" id="SSF51161">
    <property type="entry name" value="Trimeric LpxA-like enzymes"/>
    <property type="match status" value="1"/>
</dbReference>
<evidence type="ECO:0000313" key="3">
    <source>
        <dbReference type="Proteomes" id="UP000248863"/>
    </source>
</evidence>
<dbReference type="InterPro" id="IPR050179">
    <property type="entry name" value="Trans_hexapeptide_repeat"/>
</dbReference>
<dbReference type="InterPro" id="IPR011004">
    <property type="entry name" value="Trimer_LpxA-like_sf"/>
</dbReference>